<gene>
    <name evidence="1" type="ORF">ACFPIH_24490</name>
</gene>
<comment type="caution">
    <text evidence="1">The sequence shown here is derived from an EMBL/GenBank/DDBJ whole genome shotgun (WGS) entry which is preliminary data.</text>
</comment>
<accession>A0ABV9AVQ5</accession>
<keyword evidence="2" id="KW-1185">Reference proteome</keyword>
<reference evidence="2" key="1">
    <citation type="journal article" date="2019" name="Int. J. Syst. Evol. Microbiol.">
        <title>The Global Catalogue of Microorganisms (GCM) 10K type strain sequencing project: providing services to taxonomists for standard genome sequencing and annotation.</title>
        <authorList>
            <consortium name="The Broad Institute Genomics Platform"/>
            <consortium name="The Broad Institute Genome Sequencing Center for Infectious Disease"/>
            <person name="Wu L."/>
            <person name="Ma J."/>
        </authorList>
    </citation>
    <scope>NUCLEOTIDE SEQUENCE [LARGE SCALE GENOMIC DNA]</scope>
    <source>
        <strain evidence="2">CGMCC 4.7177</strain>
    </source>
</reference>
<protein>
    <submittedName>
        <fullName evidence="1">DUF4247 domain-containing protein</fullName>
    </submittedName>
</protein>
<dbReference type="EMBL" id="JBHSFK010000016">
    <property type="protein sequence ID" value="MFC4502633.1"/>
    <property type="molecule type" value="Genomic_DNA"/>
</dbReference>
<dbReference type="InterPro" id="IPR025341">
    <property type="entry name" value="DUF4247"/>
</dbReference>
<dbReference type="RefSeq" id="WP_381168812.1">
    <property type="nucleotide sequence ID" value="NZ_JBHSFK010000016.1"/>
</dbReference>
<evidence type="ECO:0000313" key="1">
    <source>
        <dbReference type="EMBL" id="MFC4502633.1"/>
    </source>
</evidence>
<name>A0ABV9AVQ5_9ACTN</name>
<dbReference type="Pfam" id="PF14042">
    <property type="entry name" value="DUF4247"/>
    <property type="match status" value="1"/>
</dbReference>
<organism evidence="1 2">
    <name type="scientific">Streptomyces vulcanius</name>
    <dbReference type="NCBI Taxonomy" id="1441876"/>
    <lineage>
        <taxon>Bacteria</taxon>
        <taxon>Bacillati</taxon>
        <taxon>Actinomycetota</taxon>
        <taxon>Actinomycetes</taxon>
        <taxon>Kitasatosporales</taxon>
        <taxon>Streptomycetaceae</taxon>
        <taxon>Streptomyces</taxon>
    </lineage>
</organism>
<proteinExistence type="predicted"/>
<dbReference type="Proteomes" id="UP001595839">
    <property type="component" value="Unassembled WGS sequence"/>
</dbReference>
<sequence length="138" mass="14695">MFSRFPKSSRRVRAAAGVALTVALLGACSSGDSNGVPRGWIRDTYTANGPAWVDRDSNPVVVADAIHGHRAALDRANGDSSEFLRYGDDLVTVSPYGAGSRIAIEDYRNGYHRHSQYLGGWPDPDSASFRGGGPGEGK</sequence>
<dbReference type="PROSITE" id="PS51257">
    <property type="entry name" value="PROKAR_LIPOPROTEIN"/>
    <property type="match status" value="1"/>
</dbReference>
<evidence type="ECO:0000313" key="2">
    <source>
        <dbReference type="Proteomes" id="UP001595839"/>
    </source>
</evidence>